<dbReference type="RefSeq" id="WP_157295273.1">
    <property type="nucleotide sequence ID" value="NZ_JBHTCT010000012.1"/>
</dbReference>
<evidence type="ECO:0000259" key="3">
    <source>
        <dbReference type="PROSITE" id="PS51756"/>
    </source>
</evidence>
<dbReference type="Proteomes" id="UP001596483">
    <property type="component" value="Unassembled WGS sequence"/>
</dbReference>
<dbReference type="InterPro" id="IPR006829">
    <property type="entry name" value="LXG_dom"/>
</dbReference>
<name>A0ABW2NFU4_9BACL</name>
<comment type="caution">
    <text evidence="4">The sequence shown here is derived from an EMBL/GenBank/DDBJ whole genome shotgun (WGS) entry which is preliminary data.</text>
</comment>
<reference evidence="5" key="1">
    <citation type="journal article" date="2019" name="Int. J. Syst. Evol. Microbiol.">
        <title>The Global Catalogue of Microorganisms (GCM) 10K type strain sequencing project: providing services to taxonomists for standard genome sequencing and annotation.</title>
        <authorList>
            <consortium name="The Broad Institute Genomics Platform"/>
            <consortium name="The Broad Institute Genome Sequencing Center for Infectious Disease"/>
            <person name="Wu L."/>
            <person name="Ma J."/>
        </authorList>
    </citation>
    <scope>NUCLEOTIDE SEQUENCE [LARGE SCALE GENOMIC DNA]</scope>
    <source>
        <strain evidence="5">JCM 4738</strain>
    </source>
</reference>
<protein>
    <submittedName>
        <fullName evidence="4">T7SS effector LXG polymorphic toxin</fullName>
    </submittedName>
</protein>
<dbReference type="Pfam" id="PF04740">
    <property type="entry name" value="LXG"/>
    <property type="match status" value="1"/>
</dbReference>
<accession>A0ABW2NFU4</accession>
<dbReference type="EMBL" id="JBHTCT010000012">
    <property type="protein sequence ID" value="MFC7365042.1"/>
    <property type="molecule type" value="Genomic_DNA"/>
</dbReference>
<sequence length="693" mass="77057">MKTLEVSSLLEGIDAVVRQIESQTAQLKELERAVASFTDLGDSFTGEGGNAIRRFYREWHLPLIAYRSLTLEKYEGLLQNLKQATSALEPASDGYILESFLEGPLMNGVTKSESVTAALVDEGNSYMDAVSDIISLPRLKDDAFREGVRDAKRHILQTSQDLNTYNHSQTGELSALDADLDLMDGYLKDLSGIFGDSSFRIETYDLQVQDFSGYQKLRVNLAMEHFKEFSVRFSMFFSSFWAIFGPHLIQSGKSDEFVYEMLRGYERRYEELERIIESDLESRGEEFIRGPHQVARGKEIDLAAIDAMDGISIETYNLRGVPLHYAIINEKLVIFRDNPNLWYSIQNAEVTLLEEAMATTAKNVAMEAGDRFLGKLGSKLPGSTTVTGKIEGSPEIPFTGKKSGEIVKEEISENIQKKIPLWGEIISADVPKAGTKQVIVYLSGDGVQYDRRVSMTLGKDGVLSIKEWYTGELNTLKQKDHDEVTFSDLWNWTQNNTDPNFSKDSPEEAKQAVNDFALKGNQPEGSVKGMGLDLNKLEFTDGVDINTTTVNEVPINYSVVGQELVIFPDNPDVHYSIQNVEHGKLNEVLGSLAKRTLESAVDEQIGSGIGKIKGMDGFDEYLKRLPGQDTSEVIKSSASQFAQNQIPGWEKIKSAPGPSAGEKEVLLTISEDGKKPSGVKLFRLNTDGTITLY</sequence>
<proteinExistence type="inferred from homology"/>
<feature type="coiled-coil region" evidence="2">
    <location>
        <begin position="13"/>
        <end position="40"/>
    </location>
</feature>
<evidence type="ECO:0000313" key="5">
    <source>
        <dbReference type="Proteomes" id="UP001596483"/>
    </source>
</evidence>
<keyword evidence="5" id="KW-1185">Reference proteome</keyword>
<dbReference type="PROSITE" id="PS51756">
    <property type="entry name" value="LXG"/>
    <property type="match status" value="1"/>
</dbReference>
<organism evidence="4 5">
    <name type="scientific">Bhargavaea changchunensis</name>
    <dbReference type="NCBI Taxonomy" id="2134037"/>
    <lineage>
        <taxon>Bacteria</taxon>
        <taxon>Bacillati</taxon>
        <taxon>Bacillota</taxon>
        <taxon>Bacilli</taxon>
        <taxon>Bacillales</taxon>
        <taxon>Caryophanaceae</taxon>
        <taxon>Bhargavaea</taxon>
    </lineage>
</organism>
<comment type="similarity">
    <text evidence="1">In the N-terminal section; belongs to the LXG family.</text>
</comment>
<evidence type="ECO:0000256" key="1">
    <source>
        <dbReference type="ARBA" id="ARBA00034117"/>
    </source>
</evidence>
<evidence type="ECO:0000313" key="4">
    <source>
        <dbReference type="EMBL" id="MFC7365042.1"/>
    </source>
</evidence>
<gene>
    <name evidence="4" type="ORF">ACFQQH_07835</name>
</gene>
<feature type="domain" description="LXG" evidence="3">
    <location>
        <begin position="1"/>
        <end position="235"/>
    </location>
</feature>
<evidence type="ECO:0000256" key="2">
    <source>
        <dbReference type="SAM" id="Coils"/>
    </source>
</evidence>
<keyword evidence="2" id="KW-0175">Coiled coil</keyword>